<dbReference type="InterPro" id="IPR006674">
    <property type="entry name" value="HD_domain"/>
</dbReference>
<proteinExistence type="inferred from homology"/>
<dbReference type="Pfam" id="PF04607">
    <property type="entry name" value="RelA_SpoT"/>
    <property type="match status" value="1"/>
</dbReference>
<comment type="function">
    <text evidence="2">In eubacteria ppGpp (guanosine 3'-diphosphate 5'-diphosphate) is a mediator of the stringent response that coordinates a variety of cellular activities in response to changes in nutritional abundance.</text>
</comment>
<dbReference type="InterPro" id="IPR012676">
    <property type="entry name" value="TGS-like"/>
</dbReference>
<evidence type="ECO:0000259" key="3">
    <source>
        <dbReference type="PROSITE" id="PS51831"/>
    </source>
</evidence>
<dbReference type="InterPro" id="IPR012675">
    <property type="entry name" value="Beta-grasp_dom_sf"/>
</dbReference>
<comment type="similarity">
    <text evidence="2">Belongs to the relA/spoT family.</text>
</comment>
<dbReference type="EMBL" id="MGFQ01000036">
    <property type="protein sequence ID" value="OGM08786.1"/>
    <property type="molecule type" value="Genomic_DNA"/>
</dbReference>
<dbReference type="PROSITE" id="PS51831">
    <property type="entry name" value="HD"/>
    <property type="match status" value="1"/>
</dbReference>
<name>A0A1F7X139_9BACT</name>
<dbReference type="GO" id="GO:0005886">
    <property type="term" value="C:plasma membrane"/>
    <property type="evidence" value="ECO:0007669"/>
    <property type="project" value="TreeGrafter"/>
</dbReference>
<comment type="pathway">
    <text evidence="1">Purine metabolism.</text>
</comment>
<dbReference type="AlphaFoldDB" id="A0A1F7X139"/>
<dbReference type="CDD" id="cd05399">
    <property type="entry name" value="NT_Rel-Spo_like"/>
    <property type="match status" value="1"/>
</dbReference>
<dbReference type="PANTHER" id="PTHR21262">
    <property type="entry name" value="GUANOSINE-3',5'-BIS DIPHOSPHATE 3'-PYROPHOSPHOHYDROLASE"/>
    <property type="match status" value="1"/>
</dbReference>
<dbReference type="InterPro" id="IPR004811">
    <property type="entry name" value="RelA/Spo_fam"/>
</dbReference>
<reference evidence="5 6" key="1">
    <citation type="journal article" date="2016" name="Nat. Commun.">
        <title>Thousands of microbial genomes shed light on interconnected biogeochemical processes in an aquifer system.</title>
        <authorList>
            <person name="Anantharaman K."/>
            <person name="Brown C.T."/>
            <person name="Hug L.A."/>
            <person name="Sharon I."/>
            <person name="Castelle C.J."/>
            <person name="Probst A.J."/>
            <person name="Thomas B.C."/>
            <person name="Singh A."/>
            <person name="Wilkins M.J."/>
            <person name="Karaoz U."/>
            <person name="Brodie E.L."/>
            <person name="Williams K.H."/>
            <person name="Hubbard S.S."/>
            <person name="Banfield J.F."/>
        </authorList>
    </citation>
    <scope>NUCLEOTIDE SEQUENCE [LARGE SCALE GENOMIC DNA]</scope>
</reference>
<evidence type="ECO:0000313" key="5">
    <source>
        <dbReference type="EMBL" id="OGM08786.1"/>
    </source>
</evidence>
<feature type="domain" description="TGS" evidence="4">
    <location>
        <begin position="400"/>
        <end position="463"/>
    </location>
</feature>
<evidence type="ECO:0000259" key="4">
    <source>
        <dbReference type="PROSITE" id="PS51880"/>
    </source>
</evidence>
<evidence type="ECO:0000313" key="6">
    <source>
        <dbReference type="Proteomes" id="UP000176939"/>
    </source>
</evidence>
<gene>
    <name evidence="5" type="ORF">A2Z67_01920</name>
</gene>
<dbReference type="Gene3D" id="3.30.460.10">
    <property type="entry name" value="Beta Polymerase, domain 2"/>
    <property type="match status" value="1"/>
</dbReference>
<dbReference type="SMART" id="SM00954">
    <property type="entry name" value="RelA_SpoT"/>
    <property type="match status" value="1"/>
</dbReference>
<dbReference type="CDD" id="cd01668">
    <property type="entry name" value="TGS_RSH"/>
    <property type="match status" value="1"/>
</dbReference>
<dbReference type="NCBIfam" id="TIGR00691">
    <property type="entry name" value="spoT_relA"/>
    <property type="match status" value="1"/>
</dbReference>
<dbReference type="PROSITE" id="PS51880">
    <property type="entry name" value="TGS"/>
    <property type="match status" value="1"/>
</dbReference>
<dbReference type="SUPFAM" id="SSF109604">
    <property type="entry name" value="HD-domain/PDEase-like"/>
    <property type="match status" value="1"/>
</dbReference>
<dbReference type="GO" id="GO:0015969">
    <property type="term" value="P:guanosine tetraphosphate metabolic process"/>
    <property type="evidence" value="ECO:0007669"/>
    <property type="project" value="InterPro"/>
</dbReference>
<dbReference type="Gene3D" id="1.10.3210.10">
    <property type="entry name" value="Hypothetical protein af1432"/>
    <property type="match status" value="1"/>
</dbReference>
<dbReference type="FunFam" id="1.10.3210.10:FF:000001">
    <property type="entry name" value="GTP pyrophosphokinase RelA"/>
    <property type="match status" value="1"/>
</dbReference>
<evidence type="ECO:0000256" key="2">
    <source>
        <dbReference type="RuleBase" id="RU003847"/>
    </source>
</evidence>
<accession>A0A1F7X139</accession>
<dbReference type="InterPro" id="IPR003607">
    <property type="entry name" value="HD/PDEase_dom"/>
</dbReference>
<dbReference type="InterPro" id="IPR007685">
    <property type="entry name" value="RelA_SpoT"/>
</dbReference>
<organism evidence="5 6">
    <name type="scientific">Candidatus Woesebacteria bacterium RBG_13_36_22</name>
    <dbReference type="NCBI Taxonomy" id="1802478"/>
    <lineage>
        <taxon>Bacteria</taxon>
        <taxon>Candidatus Woeseibacteriota</taxon>
    </lineage>
</organism>
<sequence>MEKEFKELIKIVKSYSGTDEQISKLKSVWNFAKLAHTGQKRLSGEAYVLHGLATAKILASWKLDATTISAGLLHDAVEDGAANILDLQEKFGNDIAFLVDGVTKISNIRLRGSKEAQFVENLRKMFLAMAKDLRVVLVKLADRLHNMQTLQALPKVKQIRIASETLEIYAPLAERLGIGEAKSQLDDLAFYYVYPEEYKKVKRESLIHFKKAEEHLRIVKTTILRSLAKEKISAKIHGRKKHLFSLWRKLERPEIGWDFTKVHDIVALRVLVETTPQCYTCLGIVHKHYKPVPHLGISDFIAQPKPNGYRSIHTKVFGPGGRIIEVQIRTHKMHGQAEHGIAAHWAYSEAKAKGNNKAVRDDASVFAPSEKLSWVRQLADWQREIKDSKEFLETVKFDALSERIFVFSPKGDVFDLPVDATPVDFAYAVHTELGKYIKGAKVDGKIVPLNYKLGSGQVVEIIKSKNPKSPNTNWLDFVVTNLARRKITQYLRNEKFDTK</sequence>
<dbReference type="Proteomes" id="UP000176939">
    <property type="component" value="Unassembled WGS sequence"/>
</dbReference>
<dbReference type="SUPFAM" id="SSF81271">
    <property type="entry name" value="TGS-like"/>
    <property type="match status" value="1"/>
</dbReference>
<dbReference type="InterPro" id="IPR004095">
    <property type="entry name" value="TGS"/>
</dbReference>
<dbReference type="SMART" id="SM00471">
    <property type="entry name" value="HDc"/>
    <property type="match status" value="1"/>
</dbReference>
<dbReference type="InterPro" id="IPR043519">
    <property type="entry name" value="NT_sf"/>
</dbReference>
<comment type="caution">
    <text evidence="5">The sequence shown here is derived from an EMBL/GenBank/DDBJ whole genome shotgun (WGS) entry which is preliminary data.</text>
</comment>
<dbReference type="SUPFAM" id="SSF81301">
    <property type="entry name" value="Nucleotidyltransferase"/>
    <property type="match status" value="1"/>
</dbReference>
<dbReference type="FunFam" id="3.10.20.30:FF:000002">
    <property type="entry name" value="GTP pyrophosphokinase (RelA/SpoT)"/>
    <property type="match status" value="1"/>
</dbReference>
<dbReference type="PANTHER" id="PTHR21262:SF31">
    <property type="entry name" value="GTP PYROPHOSPHOKINASE"/>
    <property type="match status" value="1"/>
</dbReference>
<protein>
    <recommendedName>
        <fullName evidence="7">TGS domain-containing protein</fullName>
    </recommendedName>
</protein>
<dbReference type="Pfam" id="PF02824">
    <property type="entry name" value="TGS"/>
    <property type="match status" value="1"/>
</dbReference>
<dbReference type="Gene3D" id="3.10.20.30">
    <property type="match status" value="1"/>
</dbReference>
<dbReference type="Pfam" id="PF13328">
    <property type="entry name" value="HD_4"/>
    <property type="match status" value="1"/>
</dbReference>
<evidence type="ECO:0008006" key="7">
    <source>
        <dbReference type="Google" id="ProtNLM"/>
    </source>
</evidence>
<dbReference type="InterPro" id="IPR033655">
    <property type="entry name" value="TGS_RelA/SpoT"/>
</dbReference>
<evidence type="ECO:0000256" key="1">
    <source>
        <dbReference type="ARBA" id="ARBA00025704"/>
    </source>
</evidence>
<feature type="domain" description="HD" evidence="3">
    <location>
        <begin position="47"/>
        <end position="147"/>
    </location>
</feature>